<evidence type="ECO:0000313" key="3">
    <source>
        <dbReference type="EMBL" id="AFP59868.1"/>
    </source>
</evidence>
<dbReference type="EnsemblMetazoa" id="MDOA016438-RA">
    <property type="protein sequence ID" value="MDOA016438-PA"/>
    <property type="gene ID" value="MDOA016438"/>
</dbReference>
<feature type="region of interest" description="Disordered" evidence="1">
    <location>
        <begin position="147"/>
        <end position="178"/>
    </location>
</feature>
<keyword evidence="5" id="KW-1185">Reference proteome</keyword>
<feature type="region of interest" description="Disordered" evidence="1">
    <location>
        <begin position="30"/>
        <end position="107"/>
    </location>
</feature>
<keyword evidence="2" id="KW-0732">Signal</keyword>
<evidence type="ECO:0000313" key="5">
    <source>
        <dbReference type="Proteomes" id="UP001652621"/>
    </source>
</evidence>
<dbReference type="GeneID" id="105261647"/>
<dbReference type="Proteomes" id="UP001652621">
    <property type="component" value="Unplaced"/>
</dbReference>
<feature type="chain" id="PRO_5014313686" evidence="2">
    <location>
        <begin position="26"/>
        <end position="189"/>
    </location>
</feature>
<dbReference type="VEuPathDB" id="VectorBase:MDOA016438"/>
<evidence type="ECO:0000256" key="2">
    <source>
        <dbReference type="SAM" id="SignalP"/>
    </source>
</evidence>
<reference evidence="6" key="2">
    <citation type="journal article" date="2015" name="G3 (Bethesda)">
        <title>Transcriptomic Analysis of Musca domestica to Reveal Key Genes of the Prophenoloxidase-Activating System.</title>
        <authorList>
            <person name="Li D."/>
            <person name="Liang Y."/>
            <person name="Wang X."/>
            <person name="Wang L."/>
            <person name="Qi M."/>
            <person name="Yu Y."/>
            <person name="Luan Y."/>
        </authorList>
    </citation>
    <scope>NUCLEOTIDE SEQUENCE</scope>
</reference>
<evidence type="ECO:0000256" key="1">
    <source>
        <dbReference type="SAM" id="MobiDB-lite"/>
    </source>
</evidence>
<dbReference type="KEGG" id="mde:105261647"/>
<protein>
    <submittedName>
        <fullName evidence="6">WAS/WASL-interacting protein family member 1</fullName>
    </submittedName>
</protein>
<dbReference type="RefSeq" id="XP_011291349.1">
    <property type="nucleotide sequence ID" value="XM_011293047.2"/>
</dbReference>
<reference evidence="6" key="4">
    <citation type="submission" date="2025-04" db="UniProtKB">
        <authorList>
            <consortium name="RefSeq"/>
        </authorList>
    </citation>
    <scope>IDENTIFICATION</scope>
</reference>
<evidence type="ECO:0000313" key="6">
    <source>
        <dbReference type="RefSeq" id="XP_011291349.1"/>
    </source>
</evidence>
<dbReference type="AlphaFoldDB" id="T1P961"/>
<organism evidence="3">
    <name type="scientific">Musca domestica</name>
    <name type="common">House fly</name>
    <dbReference type="NCBI Taxonomy" id="7370"/>
    <lineage>
        <taxon>Eukaryota</taxon>
        <taxon>Metazoa</taxon>
        <taxon>Ecdysozoa</taxon>
        <taxon>Arthropoda</taxon>
        <taxon>Hexapoda</taxon>
        <taxon>Insecta</taxon>
        <taxon>Pterygota</taxon>
        <taxon>Neoptera</taxon>
        <taxon>Endopterygota</taxon>
        <taxon>Diptera</taxon>
        <taxon>Brachycera</taxon>
        <taxon>Muscomorpha</taxon>
        <taxon>Muscoidea</taxon>
        <taxon>Muscidae</taxon>
        <taxon>Musca</taxon>
    </lineage>
</organism>
<dbReference type="VEuPathDB" id="VectorBase:MDOMA2_000184"/>
<sequence>MAKYKFVKIIAILLLTCFANSGVLAQGKGNGKGNGKGMPNGRPFQNGGGPPGHNKMKEHPVFAQHPSETKGPPHKGGNSQPPLIVQTPPENLPPPSFPSAQYPVQDNPYPPQNQWPQVINPIPNQPTTGNNQGILISQTVDDPLSAMKQPIYNPVPPTPSHHGPIGQPNKDRTGDYDEDIYLPIDIRIS</sequence>
<proteinExistence type="evidence at transcript level"/>
<reference evidence="4" key="3">
    <citation type="submission" date="2021-01" db="UniProtKB">
        <authorList>
            <consortium name="EnsemblMetazoa"/>
        </authorList>
    </citation>
    <scope>IDENTIFICATION</scope>
    <source>
        <strain evidence="4">Aabys</strain>
    </source>
</reference>
<feature type="signal peptide" evidence="2">
    <location>
        <begin position="1"/>
        <end position="25"/>
    </location>
</feature>
<evidence type="ECO:0000313" key="4">
    <source>
        <dbReference type="EnsemblMetazoa" id="MDOA016438-PA"/>
    </source>
</evidence>
<accession>T1P961</accession>
<name>T1P961_MUSDO</name>
<gene>
    <name evidence="4" type="primary">105261647</name>
    <name evidence="6" type="synonym">LOC105261647</name>
</gene>
<dbReference type="EMBL" id="KA645239">
    <property type="protein sequence ID" value="AFP59868.1"/>
    <property type="molecule type" value="mRNA"/>
</dbReference>
<reference evidence="3" key="1">
    <citation type="submission" date="2012-08" db="EMBL/GenBank/DDBJ databases">
        <title>Transcriptome of adult Musca domestica launches a platform for comparative house fly gene expression and characterization of differential gene expression among resistant and susceptible house flies.</title>
        <authorList>
            <person name="Liu N."/>
            <person name="Zhang L."/>
            <person name="Li M."/>
            <person name="Reid W."/>
        </authorList>
    </citation>
    <scope>NUCLEOTIDE SEQUENCE</scope>
    <source>
        <strain evidence="3">ALHF</strain>
        <tissue evidence="3">Whole body</tissue>
    </source>
</reference>